<dbReference type="AlphaFoldDB" id="A0AAD6C6D7"/>
<gene>
    <name evidence="1" type="ORF">N7458_004588</name>
</gene>
<evidence type="ECO:0000313" key="1">
    <source>
        <dbReference type="EMBL" id="KAJ5453632.1"/>
    </source>
</evidence>
<keyword evidence="2" id="KW-1185">Reference proteome</keyword>
<organism evidence="1 2">
    <name type="scientific">Penicillium daleae</name>
    <dbReference type="NCBI Taxonomy" id="63821"/>
    <lineage>
        <taxon>Eukaryota</taxon>
        <taxon>Fungi</taxon>
        <taxon>Dikarya</taxon>
        <taxon>Ascomycota</taxon>
        <taxon>Pezizomycotina</taxon>
        <taxon>Eurotiomycetes</taxon>
        <taxon>Eurotiomycetidae</taxon>
        <taxon>Eurotiales</taxon>
        <taxon>Aspergillaceae</taxon>
        <taxon>Penicillium</taxon>
    </lineage>
</organism>
<protein>
    <submittedName>
        <fullName evidence="1">Uncharacterized protein</fullName>
    </submittedName>
</protein>
<sequence>MKPSYLAQLGQFANLPTEIRLLVWEALFHLNLSKPGHTVENPTNSLSILCCSRYLYNEIAHHLYADMDRGFLICSREPDKLGIRIQVESEWGIVERDLNDIQTVQRILERFPGAKMRDNSIHVKIRRSSKNDPGRMVLLSERVNQFVKVLTELSYIPYVHVELIGRWNHHGEARESIENHAEYRPDYDIVLLPFTRLSKWDYYLPEDLSNVISNEIRLPDQPITKRSMVSLLGEYESGKNGDWHCFNIGSELVDSEWLFEQWLTDTRIFLDTRLDTLPGGTANLLRRRRFAHWYEDGDTWRSKYEDQLLADISSNLPLLMKHDPHLLQARARHRCVIFIHHRIHAERDDEDAIETFIVQNWDSRVWLTARPNGIVPISCPEMMTEEAAIVYDIYTYVNEMIGQFSRDPHWWGVDSKEIFEKRKPWWFSCVGCQDLGRPCRWCEKYDADKACRLCREGVFANEHQRQ</sequence>
<dbReference type="GeneID" id="81598213"/>
<reference evidence="1" key="2">
    <citation type="journal article" date="2023" name="IMA Fungus">
        <title>Comparative genomic study of the Penicillium genus elucidates a diverse pangenome and 15 lateral gene transfer events.</title>
        <authorList>
            <person name="Petersen C."/>
            <person name="Sorensen T."/>
            <person name="Nielsen M.R."/>
            <person name="Sondergaard T.E."/>
            <person name="Sorensen J.L."/>
            <person name="Fitzpatrick D.A."/>
            <person name="Frisvad J.C."/>
            <person name="Nielsen K.L."/>
        </authorList>
    </citation>
    <scope>NUCLEOTIDE SEQUENCE</scope>
    <source>
        <strain evidence="1">IBT 16125</strain>
    </source>
</reference>
<evidence type="ECO:0000313" key="2">
    <source>
        <dbReference type="Proteomes" id="UP001213681"/>
    </source>
</evidence>
<name>A0AAD6C6D7_9EURO</name>
<comment type="caution">
    <text evidence="1">The sequence shown here is derived from an EMBL/GenBank/DDBJ whole genome shotgun (WGS) entry which is preliminary data.</text>
</comment>
<dbReference type="EMBL" id="JAPVEA010000005">
    <property type="protein sequence ID" value="KAJ5453632.1"/>
    <property type="molecule type" value="Genomic_DNA"/>
</dbReference>
<reference evidence="1" key="1">
    <citation type="submission" date="2022-12" db="EMBL/GenBank/DDBJ databases">
        <authorList>
            <person name="Petersen C."/>
        </authorList>
    </citation>
    <scope>NUCLEOTIDE SEQUENCE</scope>
    <source>
        <strain evidence="1">IBT 16125</strain>
    </source>
</reference>
<accession>A0AAD6C6D7</accession>
<proteinExistence type="predicted"/>
<dbReference type="RefSeq" id="XP_056766588.1">
    <property type="nucleotide sequence ID" value="XM_056907970.1"/>
</dbReference>
<dbReference type="Proteomes" id="UP001213681">
    <property type="component" value="Unassembled WGS sequence"/>
</dbReference>